<name>A0AAD5URG8_9APHY</name>
<dbReference type="EMBL" id="JANAWD010000819">
    <property type="protein sequence ID" value="KAJ3475663.1"/>
    <property type="molecule type" value="Genomic_DNA"/>
</dbReference>
<sequence>MAALALPQARGMFAAFRLPFLRPTLMATILPGFLAAPKATNWAIPTLESLLELLPPWVLAVPKKKTSHSRKAMRSANKGLKDKQNLVHCPGFVVGRQRQEKKEVMRFPAREDCERFLGLLLPAPPIQNMELP</sequence>
<evidence type="ECO:0000256" key="3">
    <source>
        <dbReference type="ARBA" id="ARBA00023274"/>
    </source>
</evidence>
<comment type="caution">
    <text evidence="4">The sequence shown here is derived from an EMBL/GenBank/DDBJ whole genome shotgun (WGS) entry which is preliminary data.</text>
</comment>
<dbReference type="SUPFAM" id="SSF57829">
    <property type="entry name" value="Zn-binding ribosomal proteins"/>
    <property type="match status" value="1"/>
</dbReference>
<dbReference type="Pfam" id="PF01783">
    <property type="entry name" value="Ribosomal_L32p"/>
    <property type="match status" value="1"/>
</dbReference>
<dbReference type="AlphaFoldDB" id="A0AAD5URG8"/>
<keyword evidence="3" id="KW-0687">Ribonucleoprotein</keyword>
<reference evidence="4" key="1">
    <citation type="submission" date="2022-07" db="EMBL/GenBank/DDBJ databases">
        <title>Genome Sequence of Physisporinus lineatus.</title>
        <authorList>
            <person name="Buettner E."/>
        </authorList>
    </citation>
    <scope>NUCLEOTIDE SEQUENCE</scope>
    <source>
        <strain evidence="4">VT162</strain>
    </source>
</reference>
<evidence type="ECO:0000256" key="2">
    <source>
        <dbReference type="ARBA" id="ARBA00022980"/>
    </source>
</evidence>
<organism evidence="4 5">
    <name type="scientific">Meripilus lineatus</name>
    <dbReference type="NCBI Taxonomy" id="2056292"/>
    <lineage>
        <taxon>Eukaryota</taxon>
        <taxon>Fungi</taxon>
        <taxon>Dikarya</taxon>
        <taxon>Basidiomycota</taxon>
        <taxon>Agaricomycotina</taxon>
        <taxon>Agaricomycetes</taxon>
        <taxon>Polyporales</taxon>
        <taxon>Meripilaceae</taxon>
        <taxon>Meripilus</taxon>
    </lineage>
</organism>
<keyword evidence="2" id="KW-0689">Ribosomal protein</keyword>
<gene>
    <name evidence="4" type="ORF">NLI96_g11686</name>
</gene>
<dbReference type="GO" id="GO:0003735">
    <property type="term" value="F:structural constituent of ribosome"/>
    <property type="evidence" value="ECO:0007669"/>
    <property type="project" value="InterPro"/>
</dbReference>
<keyword evidence="5" id="KW-1185">Reference proteome</keyword>
<dbReference type="InterPro" id="IPR011332">
    <property type="entry name" value="Ribosomal_zn-bd"/>
</dbReference>
<accession>A0AAD5URG8</accession>
<evidence type="ECO:0000313" key="4">
    <source>
        <dbReference type="EMBL" id="KAJ3475663.1"/>
    </source>
</evidence>
<dbReference type="GO" id="GO:0015934">
    <property type="term" value="C:large ribosomal subunit"/>
    <property type="evidence" value="ECO:0007669"/>
    <property type="project" value="InterPro"/>
</dbReference>
<proteinExistence type="inferred from homology"/>
<dbReference type="InterPro" id="IPR002677">
    <property type="entry name" value="Ribosomal_bL32"/>
</dbReference>
<dbReference type="NCBIfam" id="TIGR01031">
    <property type="entry name" value="rpmF_bact"/>
    <property type="match status" value="1"/>
</dbReference>
<evidence type="ECO:0000256" key="1">
    <source>
        <dbReference type="ARBA" id="ARBA00008560"/>
    </source>
</evidence>
<comment type="similarity">
    <text evidence="1">Belongs to the bacterial ribosomal protein bL32 family.</text>
</comment>
<protein>
    <submittedName>
        <fullName evidence="4">Uncharacterized protein</fullName>
    </submittedName>
</protein>
<dbReference type="GO" id="GO:0006412">
    <property type="term" value="P:translation"/>
    <property type="evidence" value="ECO:0007669"/>
    <property type="project" value="InterPro"/>
</dbReference>
<evidence type="ECO:0000313" key="5">
    <source>
        <dbReference type="Proteomes" id="UP001212997"/>
    </source>
</evidence>
<dbReference type="Proteomes" id="UP001212997">
    <property type="component" value="Unassembled WGS sequence"/>
</dbReference>